<sequence>MNKHQPGTALTDFHTLTEALIDLSAVGGDMHSILAL</sequence>
<proteinExistence type="predicted"/>
<dbReference type="EMBL" id="GBRH01226790">
    <property type="protein sequence ID" value="JAD71105.1"/>
    <property type="molecule type" value="Transcribed_RNA"/>
</dbReference>
<name>A0A0A9CCL7_ARUDO</name>
<protein>
    <submittedName>
        <fullName evidence="1">Uncharacterized protein</fullName>
    </submittedName>
</protein>
<organism evidence="1">
    <name type="scientific">Arundo donax</name>
    <name type="common">Giant reed</name>
    <name type="synonym">Donax arundinaceus</name>
    <dbReference type="NCBI Taxonomy" id="35708"/>
    <lineage>
        <taxon>Eukaryota</taxon>
        <taxon>Viridiplantae</taxon>
        <taxon>Streptophyta</taxon>
        <taxon>Embryophyta</taxon>
        <taxon>Tracheophyta</taxon>
        <taxon>Spermatophyta</taxon>
        <taxon>Magnoliopsida</taxon>
        <taxon>Liliopsida</taxon>
        <taxon>Poales</taxon>
        <taxon>Poaceae</taxon>
        <taxon>PACMAD clade</taxon>
        <taxon>Arundinoideae</taxon>
        <taxon>Arundineae</taxon>
        <taxon>Arundo</taxon>
    </lineage>
</organism>
<reference evidence="1" key="2">
    <citation type="journal article" date="2015" name="Data Brief">
        <title>Shoot transcriptome of the giant reed, Arundo donax.</title>
        <authorList>
            <person name="Barrero R.A."/>
            <person name="Guerrero F.D."/>
            <person name="Moolhuijzen P."/>
            <person name="Goolsby J.A."/>
            <person name="Tidwell J."/>
            <person name="Bellgard S.E."/>
            <person name="Bellgard M.I."/>
        </authorList>
    </citation>
    <scope>NUCLEOTIDE SEQUENCE</scope>
    <source>
        <tissue evidence="1">Shoot tissue taken approximately 20 cm above the soil surface</tissue>
    </source>
</reference>
<reference evidence="1" key="1">
    <citation type="submission" date="2014-09" db="EMBL/GenBank/DDBJ databases">
        <authorList>
            <person name="Magalhaes I.L.F."/>
            <person name="Oliveira U."/>
            <person name="Santos F.R."/>
            <person name="Vidigal T.H.D.A."/>
            <person name="Brescovit A.D."/>
            <person name="Santos A.J."/>
        </authorList>
    </citation>
    <scope>NUCLEOTIDE SEQUENCE</scope>
    <source>
        <tissue evidence="1">Shoot tissue taken approximately 20 cm above the soil surface</tissue>
    </source>
</reference>
<dbReference type="AlphaFoldDB" id="A0A0A9CCL7"/>
<accession>A0A0A9CCL7</accession>
<evidence type="ECO:0000313" key="1">
    <source>
        <dbReference type="EMBL" id="JAD71105.1"/>
    </source>
</evidence>